<proteinExistence type="predicted"/>
<accession>A0A2N4UKD3</accession>
<sequence length="83" mass="9183">MPILPDRGKTGHHIIPGVQINHHPLPKNDDSTTMTLIARQLPPVLLDAALIIFLYTMGEMLSISITWLSRQWVGQPGVLGDFS</sequence>
<dbReference type="AlphaFoldDB" id="A0A2N4UKD3"/>
<name>A0A2N4UKD3_9BURK</name>
<dbReference type="Proteomes" id="UP000234328">
    <property type="component" value="Unassembled WGS sequence"/>
</dbReference>
<keyword evidence="3" id="KW-1185">Reference proteome</keyword>
<gene>
    <name evidence="2" type="ORF">CR155_00010</name>
</gene>
<evidence type="ECO:0000313" key="2">
    <source>
        <dbReference type="EMBL" id="PLC55483.1"/>
    </source>
</evidence>
<protein>
    <submittedName>
        <fullName evidence="2">Uncharacterized protein</fullName>
    </submittedName>
</protein>
<dbReference type="EMBL" id="PDNV01000001">
    <property type="protein sequence ID" value="PLC55483.1"/>
    <property type="molecule type" value="Genomic_DNA"/>
</dbReference>
<evidence type="ECO:0000313" key="3">
    <source>
        <dbReference type="Proteomes" id="UP000234328"/>
    </source>
</evidence>
<organism evidence="2 3">
    <name type="scientific">Pollutimonas nitritireducens</name>
    <dbReference type="NCBI Taxonomy" id="2045209"/>
    <lineage>
        <taxon>Bacteria</taxon>
        <taxon>Pseudomonadati</taxon>
        <taxon>Pseudomonadota</taxon>
        <taxon>Betaproteobacteria</taxon>
        <taxon>Burkholderiales</taxon>
        <taxon>Alcaligenaceae</taxon>
        <taxon>Pollutimonas</taxon>
    </lineage>
</organism>
<reference evidence="2 3" key="1">
    <citation type="submission" date="2017-10" db="EMBL/GenBank/DDBJ databases">
        <title>Two draft genome sequences of Pusillimonas sp. strains isolated from a nitrate- and radionuclide-contaminated groundwater in Russia.</title>
        <authorList>
            <person name="Grouzdev D.S."/>
            <person name="Tourova T.P."/>
            <person name="Goeva M.A."/>
            <person name="Babich T.L."/>
            <person name="Sokolova D.S."/>
            <person name="Abdullin R."/>
            <person name="Poltaraus A.B."/>
            <person name="Toshchakov S.V."/>
            <person name="Nazina T.N."/>
        </authorList>
    </citation>
    <scope>NUCLEOTIDE SEQUENCE [LARGE SCALE GENOMIC DNA]</scope>
    <source>
        <strain evidence="2 3">JR1/69-2-13</strain>
    </source>
</reference>
<comment type="caution">
    <text evidence="2">The sequence shown here is derived from an EMBL/GenBank/DDBJ whole genome shotgun (WGS) entry which is preliminary data.</text>
</comment>
<feature type="region of interest" description="Disordered" evidence="1">
    <location>
        <begin position="1"/>
        <end position="26"/>
    </location>
</feature>
<evidence type="ECO:0000256" key="1">
    <source>
        <dbReference type="SAM" id="MobiDB-lite"/>
    </source>
</evidence>